<accession>A0ABU5QN54</accession>
<dbReference type="Proteomes" id="UP001304671">
    <property type="component" value="Unassembled WGS sequence"/>
</dbReference>
<evidence type="ECO:0000313" key="1">
    <source>
        <dbReference type="EMBL" id="MEA5258502.1"/>
    </source>
</evidence>
<proteinExistence type="predicted"/>
<dbReference type="EMBL" id="JAYFUL010000017">
    <property type="protein sequence ID" value="MEA5258502.1"/>
    <property type="molecule type" value="Genomic_DNA"/>
</dbReference>
<dbReference type="RefSeq" id="WP_309915465.1">
    <property type="nucleotide sequence ID" value="NZ_JAYFUL010000017.1"/>
</dbReference>
<keyword evidence="2" id="KW-1185">Reference proteome</keyword>
<organism evidence="1 2">
    <name type="scientific">Arcicella aquatica</name>
    <dbReference type="NCBI Taxonomy" id="217141"/>
    <lineage>
        <taxon>Bacteria</taxon>
        <taxon>Pseudomonadati</taxon>
        <taxon>Bacteroidota</taxon>
        <taxon>Cytophagia</taxon>
        <taxon>Cytophagales</taxon>
        <taxon>Flectobacillaceae</taxon>
        <taxon>Arcicella</taxon>
    </lineage>
</organism>
<dbReference type="InterPro" id="IPR032720">
    <property type="entry name" value="Cys_rich_CWC"/>
</dbReference>
<reference evidence="1 2" key="1">
    <citation type="submission" date="2023-12" db="EMBL/GenBank/DDBJ databases">
        <title>Novel species of the genus Arcicella isolated from rivers.</title>
        <authorList>
            <person name="Lu H."/>
        </authorList>
    </citation>
    <scope>NUCLEOTIDE SEQUENCE [LARGE SCALE GENOMIC DNA]</scope>
    <source>
        <strain evidence="1 2">LMG 21963</strain>
    </source>
</reference>
<evidence type="ECO:0000313" key="2">
    <source>
        <dbReference type="Proteomes" id="UP001304671"/>
    </source>
</evidence>
<dbReference type="Pfam" id="PF14375">
    <property type="entry name" value="Cys_rich_CWC"/>
    <property type="match status" value="1"/>
</dbReference>
<protein>
    <submittedName>
        <fullName evidence="1">Cysteine-rich CWC family protein</fullName>
    </submittedName>
</protein>
<name>A0ABU5QN54_9BACT</name>
<gene>
    <name evidence="1" type="ORF">VB264_11970</name>
</gene>
<sequence>MEKHAQEGCPRCGKVFICKVNNILQCDCMKINLSKTQIEHISDISQWEFDGACLCNECLEELKAEVS</sequence>
<comment type="caution">
    <text evidence="1">The sequence shown here is derived from an EMBL/GenBank/DDBJ whole genome shotgun (WGS) entry which is preliminary data.</text>
</comment>